<evidence type="ECO:0000256" key="6">
    <source>
        <dbReference type="ARBA" id="ARBA00022989"/>
    </source>
</evidence>
<keyword evidence="3" id="KW-0716">Sensory transduction</keyword>
<name>A0A8S0YTH4_ARCPL</name>
<keyword evidence="7 10" id="KW-0472">Membrane</keyword>
<dbReference type="Pfam" id="PF02949">
    <property type="entry name" value="7tm_6"/>
    <property type="match status" value="1"/>
</dbReference>
<evidence type="ECO:0000313" key="12">
    <source>
        <dbReference type="Proteomes" id="UP000494106"/>
    </source>
</evidence>
<dbReference type="EMBL" id="CADEBC010000100">
    <property type="protein sequence ID" value="CAB3222796.1"/>
    <property type="molecule type" value="Genomic_DNA"/>
</dbReference>
<evidence type="ECO:0000256" key="7">
    <source>
        <dbReference type="ARBA" id="ARBA00023136"/>
    </source>
</evidence>
<evidence type="ECO:0008006" key="13">
    <source>
        <dbReference type="Google" id="ProtNLM"/>
    </source>
</evidence>
<comment type="caution">
    <text evidence="11">The sequence shown here is derived from an EMBL/GenBank/DDBJ whole genome shotgun (WGS) entry which is preliminary data.</text>
</comment>
<protein>
    <recommendedName>
        <fullName evidence="13">Odorant receptor</fullName>
    </recommendedName>
</protein>
<dbReference type="OrthoDB" id="7476568at2759"/>
<sequence length="304" mass="34562">MIYHKPDLKDVIYKLGIGLKTVYNDLEVEELMIKRSKFFSSALVVNFMSSLILMTLQAFMSTIRTGEPFTTDFTVIPDIKDDSTFSNVLRGIYNIFWWIYVTRLCSVFTLVICLTTAMSHQFINLNSYFCSLNNIFTEDNFGTHKEREEKYEKSLKIGIELHSESLKCTNQIQNICREVFSGQIICNIILLVVLMYQMVSSDRTLTNTITLLVIAANVLLSTGLFVCNAGDITLEAEKLTTSVYFSGWENCYGDCSKRVRKLIVIAMMKAQQPVVFSGLGVIPLSYQSYVSIVKSSYSVFSVLY</sequence>
<keyword evidence="8" id="KW-0675">Receptor</keyword>
<evidence type="ECO:0000256" key="1">
    <source>
        <dbReference type="ARBA" id="ARBA00004651"/>
    </source>
</evidence>
<accession>A0A8S0YTH4</accession>
<evidence type="ECO:0000313" key="11">
    <source>
        <dbReference type="EMBL" id="CAB3222796.1"/>
    </source>
</evidence>
<evidence type="ECO:0000256" key="9">
    <source>
        <dbReference type="ARBA" id="ARBA00023224"/>
    </source>
</evidence>
<comment type="subcellular location">
    <subcellularLocation>
        <location evidence="1">Cell membrane</location>
        <topology evidence="1">Multi-pass membrane protein</topology>
    </subcellularLocation>
</comment>
<keyword evidence="12" id="KW-1185">Reference proteome</keyword>
<feature type="transmembrane region" description="Helical" evidence="10">
    <location>
        <begin position="179"/>
        <end position="199"/>
    </location>
</feature>
<dbReference type="PANTHER" id="PTHR21137:SF35">
    <property type="entry name" value="ODORANT RECEPTOR 19A-RELATED"/>
    <property type="match status" value="1"/>
</dbReference>
<evidence type="ECO:0000256" key="2">
    <source>
        <dbReference type="ARBA" id="ARBA00022475"/>
    </source>
</evidence>
<feature type="transmembrane region" description="Helical" evidence="10">
    <location>
        <begin position="38"/>
        <end position="60"/>
    </location>
</feature>
<dbReference type="GO" id="GO:0005886">
    <property type="term" value="C:plasma membrane"/>
    <property type="evidence" value="ECO:0007669"/>
    <property type="project" value="UniProtKB-SubCell"/>
</dbReference>
<evidence type="ECO:0000256" key="10">
    <source>
        <dbReference type="SAM" id="Phobius"/>
    </source>
</evidence>
<keyword evidence="5" id="KW-0552">Olfaction</keyword>
<evidence type="ECO:0000256" key="4">
    <source>
        <dbReference type="ARBA" id="ARBA00022692"/>
    </source>
</evidence>
<feature type="transmembrane region" description="Helical" evidence="10">
    <location>
        <begin position="205"/>
        <end position="227"/>
    </location>
</feature>
<evidence type="ECO:0000256" key="5">
    <source>
        <dbReference type="ARBA" id="ARBA00022725"/>
    </source>
</evidence>
<evidence type="ECO:0000256" key="8">
    <source>
        <dbReference type="ARBA" id="ARBA00023170"/>
    </source>
</evidence>
<dbReference type="GO" id="GO:0004984">
    <property type="term" value="F:olfactory receptor activity"/>
    <property type="evidence" value="ECO:0007669"/>
    <property type="project" value="InterPro"/>
</dbReference>
<dbReference type="GO" id="GO:0007165">
    <property type="term" value="P:signal transduction"/>
    <property type="evidence" value="ECO:0007669"/>
    <property type="project" value="UniProtKB-KW"/>
</dbReference>
<gene>
    <name evidence="11" type="ORF">APLA_LOCUS1274</name>
</gene>
<keyword evidence="9" id="KW-0807">Transducer</keyword>
<feature type="transmembrane region" description="Helical" evidence="10">
    <location>
        <begin position="95"/>
        <end position="117"/>
    </location>
</feature>
<keyword evidence="4 10" id="KW-0812">Transmembrane</keyword>
<keyword evidence="6 10" id="KW-1133">Transmembrane helix</keyword>
<dbReference type="AlphaFoldDB" id="A0A8S0YTH4"/>
<keyword evidence="2" id="KW-1003">Cell membrane</keyword>
<dbReference type="PANTHER" id="PTHR21137">
    <property type="entry name" value="ODORANT RECEPTOR"/>
    <property type="match status" value="1"/>
</dbReference>
<reference evidence="11 12" key="1">
    <citation type="submission" date="2020-04" db="EMBL/GenBank/DDBJ databases">
        <authorList>
            <person name="Wallbank WR R."/>
            <person name="Pardo Diaz C."/>
            <person name="Kozak K."/>
            <person name="Martin S."/>
            <person name="Jiggins C."/>
            <person name="Moest M."/>
            <person name="Warren A I."/>
            <person name="Byers J.R.P. K."/>
            <person name="Montejo-Kovacevich G."/>
            <person name="Yen C E."/>
        </authorList>
    </citation>
    <scope>NUCLEOTIDE SEQUENCE [LARGE SCALE GENOMIC DNA]</scope>
</reference>
<organism evidence="11 12">
    <name type="scientific">Arctia plantaginis</name>
    <name type="common">Wood tiger moth</name>
    <name type="synonym">Phalaena plantaginis</name>
    <dbReference type="NCBI Taxonomy" id="874455"/>
    <lineage>
        <taxon>Eukaryota</taxon>
        <taxon>Metazoa</taxon>
        <taxon>Ecdysozoa</taxon>
        <taxon>Arthropoda</taxon>
        <taxon>Hexapoda</taxon>
        <taxon>Insecta</taxon>
        <taxon>Pterygota</taxon>
        <taxon>Neoptera</taxon>
        <taxon>Endopterygota</taxon>
        <taxon>Lepidoptera</taxon>
        <taxon>Glossata</taxon>
        <taxon>Ditrysia</taxon>
        <taxon>Noctuoidea</taxon>
        <taxon>Erebidae</taxon>
        <taxon>Arctiinae</taxon>
        <taxon>Arctia</taxon>
    </lineage>
</organism>
<proteinExistence type="predicted"/>
<dbReference type="Proteomes" id="UP000494106">
    <property type="component" value="Unassembled WGS sequence"/>
</dbReference>
<dbReference type="InterPro" id="IPR004117">
    <property type="entry name" value="7tm6_olfct_rcpt"/>
</dbReference>
<dbReference type="GO" id="GO:0005549">
    <property type="term" value="F:odorant binding"/>
    <property type="evidence" value="ECO:0007669"/>
    <property type="project" value="InterPro"/>
</dbReference>
<evidence type="ECO:0000256" key="3">
    <source>
        <dbReference type="ARBA" id="ARBA00022606"/>
    </source>
</evidence>